<evidence type="ECO:0000259" key="4">
    <source>
        <dbReference type="PROSITE" id="PS50157"/>
    </source>
</evidence>
<dbReference type="PANTHER" id="PTHR12801">
    <property type="entry name" value="RNA EXONUCLEASE REXO1 / RECO3 FAMILY MEMBER-RELATED"/>
    <property type="match status" value="1"/>
</dbReference>
<dbReference type="Gene3D" id="3.30.160.60">
    <property type="entry name" value="Classic Zinc Finger"/>
    <property type="match status" value="1"/>
</dbReference>
<reference evidence="5 6" key="1">
    <citation type="submission" date="2020-10" db="EMBL/GenBank/DDBJ databases">
        <title>The Coptis chinensis genome and diversification of protoberbering-type alkaloids.</title>
        <authorList>
            <person name="Wang B."/>
            <person name="Shu S."/>
            <person name="Song C."/>
            <person name="Liu Y."/>
        </authorList>
    </citation>
    <scope>NUCLEOTIDE SEQUENCE [LARGE SCALE GENOMIC DNA]</scope>
    <source>
        <strain evidence="5">HL-2020</strain>
        <tissue evidence="5">Leaf</tissue>
    </source>
</reference>
<dbReference type="SMART" id="SM00355">
    <property type="entry name" value="ZnF_C2H2"/>
    <property type="match status" value="2"/>
</dbReference>
<gene>
    <name evidence="5" type="ORF">IFM89_000991</name>
</gene>
<keyword evidence="3" id="KW-0479">Metal-binding</keyword>
<evidence type="ECO:0000256" key="1">
    <source>
        <dbReference type="ARBA" id="ARBA00022722"/>
    </source>
</evidence>
<comment type="caution">
    <text evidence="5">The sequence shown here is derived from an EMBL/GenBank/DDBJ whole genome shotgun (WGS) entry which is preliminary data.</text>
</comment>
<keyword evidence="3" id="KW-0863">Zinc-finger</keyword>
<keyword evidence="1" id="KW-0540">Nuclease</keyword>
<dbReference type="OrthoDB" id="8191639at2759"/>
<dbReference type="GO" id="GO:0008270">
    <property type="term" value="F:zinc ion binding"/>
    <property type="evidence" value="ECO:0007669"/>
    <property type="project" value="UniProtKB-KW"/>
</dbReference>
<name>A0A835MC56_9MAGN</name>
<dbReference type="InterPro" id="IPR012337">
    <property type="entry name" value="RNaseH-like_sf"/>
</dbReference>
<dbReference type="EMBL" id="JADFTS010000002">
    <property type="protein sequence ID" value="KAF9618356.1"/>
    <property type="molecule type" value="Genomic_DNA"/>
</dbReference>
<protein>
    <recommendedName>
        <fullName evidence="4">C2H2-type domain-containing protein</fullName>
    </recommendedName>
</protein>
<dbReference type="PANTHER" id="PTHR12801:SF123">
    <property type="entry name" value="RNA EXONUCLEASE 4"/>
    <property type="match status" value="1"/>
</dbReference>
<dbReference type="InterPro" id="IPR013520">
    <property type="entry name" value="Ribonucl_H"/>
</dbReference>
<evidence type="ECO:0000256" key="2">
    <source>
        <dbReference type="ARBA" id="ARBA00022801"/>
    </source>
</evidence>
<organism evidence="5 6">
    <name type="scientific">Coptis chinensis</name>
    <dbReference type="NCBI Taxonomy" id="261450"/>
    <lineage>
        <taxon>Eukaryota</taxon>
        <taxon>Viridiplantae</taxon>
        <taxon>Streptophyta</taxon>
        <taxon>Embryophyta</taxon>
        <taxon>Tracheophyta</taxon>
        <taxon>Spermatophyta</taxon>
        <taxon>Magnoliopsida</taxon>
        <taxon>Ranunculales</taxon>
        <taxon>Ranunculaceae</taxon>
        <taxon>Coptidoideae</taxon>
        <taxon>Coptis</taxon>
    </lineage>
</organism>
<keyword evidence="6" id="KW-1185">Reference proteome</keyword>
<keyword evidence="3" id="KW-0862">Zinc</keyword>
<dbReference type="InterPro" id="IPR036236">
    <property type="entry name" value="Znf_C2H2_sf"/>
</dbReference>
<sequence>MDEVETVPKKIKTERYKCSACYKMYNKKEHLVEHMKDSYHSVHQPKCGVCKKHCKSFESLREHLIGKKNTCSLIIPMTFTCSLVYYKKGPAVIPFMESKVEASNLGEASQAPKAIAIDCEMVGGGSDGTLDLCASVCLIDEDENVIFHAYVQPIIPVTNYRYEITGLTEEHLRGAMPLEEVQVRILEILQNGESISRMRFEGGKARVLVGHSVEIDLQCLRICYPDHLSRDTAKYRPLMKTNVASHSLKYLTKTYLG</sequence>
<dbReference type="SMART" id="SM00479">
    <property type="entry name" value="EXOIII"/>
    <property type="match status" value="1"/>
</dbReference>
<dbReference type="Proteomes" id="UP000631114">
    <property type="component" value="Unassembled WGS sequence"/>
</dbReference>
<evidence type="ECO:0000256" key="3">
    <source>
        <dbReference type="PROSITE-ProRule" id="PRU00042"/>
    </source>
</evidence>
<keyword evidence="2" id="KW-0378">Hydrolase</keyword>
<dbReference type="SUPFAM" id="SSF53098">
    <property type="entry name" value="Ribonuclease H-like"/>
    <property type="match status" value="1"/>
</dbReference>
<dbReference type="AlphaFoldDB" id="A0A835MC56"/>
<dbReference type="Pfam" id="PF00929">
    <property type="entry name" value="RNase_T"/>
    <property type="match status" value="1"/>
</dbReference>
<dbReference type="InterPro" id="IPR013087">
    <property type="entry name" value="Znf_C2H2_type"/>
</dbReference>
<evidence type="ECO:0000313" key="6">
    <source>
        <dbReference type="Proteomes" id="UP000631114"/>
    </source>
</evidence>
<accession>A0A835MC56</accession>
<feature type="domain" description="C2H2-type" evidence="4">
    <location>
        <begin position="16"/>
        <end position="45"/>
    </location>
</feature>
<dbReference type="GO" id="GO:0004527">
    <property type="term" value="F:exonuclease activity"/>
    <property type="evidence" value="ECO:0007669"/>
    <property type="project" value="InterPro"/>
</dbReference>
<proteinExistence type="predicted"/>
<dbReference type="Gene3D" id="3.30.420.10">
    <property type="entry name" value="Ribonuclease H-like superfamily/Ribonuclease H"/>
    <property type="match status" value="1"/>
</dbReference>
<dbReference type="SUPFAM" id="SSF57667">
    <property type="entry name" value="beta-beta-alpha zinc fingers"/>
    <property type="match status" value="1"/>
</dbReference>
<dbReference type="GO" id="GO:0003676">
    <property type="term" value="F:nucleic acid binding"/>
    <property type="evidence" value="ECO:0007669"/>
    <property type="project" value="InterPro"/>
</dbReference>
<dbReference type="InterPro" id="IPR047021">
    <property type="entry name" value="REXO1/3/4-like"/>
</dbReference>
<dbReference type="InterPro" id="IPR036397">
    <property type="entry name" value="RNaseH_sf"/>
</dbReference>
<evidence type="ECO:0000313" key="5">
    <source>
        <dbReference type="EMBL" id="KAF9618356.1"/>
    </source>
</evidence>
<dbReference type="PROSITE" id="PS00028">
    <property type="entry name" value="ZINC_FINGER_C2H2_1"/>
    <property type="match status" value="1"/>
</dbReference>
<dbReference type="PROSITE" id="PS50157">
    <property type="entry name" value="ZINC_FINGER_C2H2_2"/>
    <property type="match status" value="1"/>
</dbReference>
<dbReference type="GO" id="GO:0005634">
    <property type="term" value="C:nucleus"/>
    <property type="evidence" value="ECO:0007669"/>
    <property type="project" value="TreeGrafter"/>
</dbReference>